<dbReference type="GO" id="GO:0005524">
    <property type="term" value="F:ATP binding"/>
    <property type="evidence" value="ECO:0007669"/>
    <property type="project" value="UniProtKB-UniRule"/>
</dbReference>
<dbReference type="Gene3D" id="1.10.20.140">
    <property type="match status" value="1"/>
</dbReference>
<dbReference type="EC" id="2.5.1.75" evidence="10"/>
<evidence type="ECO:0000256" key="10">
    <source>
        <dbReference type="HAMAP-Rule" id="MF_00185"/>
    </source>
</evidence>
<name>A0A928HIW3_9BACT</name>
<comment type="caution">
    <text evidence="14">The sequence shown here is derived from an EMBL/GenBank/DDBJ whole genome shotgun (WGS) entry which is preliminary data.</text>
</comment>
<dbReference type="Gene3D" id="3.40.50.300">
    <property type="entry name" value="P-loop containing nucleotide triphosphate hydrolases"/>
    <property type="match status" value="1"/>
</dbReference>
<evidence type="ECO:0000256" key="9">
    <source>
        <dbReference type="ARBA" id="ARBA00049563"/>
    </source>
</evidence>
<gene>
    <name evidence="10 14" type="primary">miaA</name>
    <name evidence="14" type="ORF">E7027_04820</name>
</gene>
<evidence type="ECO:0000256" key="8">
    <source>
        <dbReference type="ARBA" id="ARBA00022842"/>
    </source>
</evidence>
<comment type="subunit">
    <text evidence="10">Monomer.</text>
</comment>
<feature type="binding site" evidence="10">
    <location>
        <begin position="10"/>
        <end position="15"/>
    </location>
    <ligand>
        <name>substrate</name>
    </ligand>
</feature>
<evidence type="ECO:0000313" key="14">
    <source>
        <dbReference type="EMBL" id="MBE6421435.1"/>
    </source>
</evidence>
<evidence type="ECO:0000256" key="3">
    <source>
        <dbReference type="ARBA" id="ARBA00005842"/>
    </source>
</evidence>
<dbReference type="PANTHER" id="PTHR11088:SF60">
    <property type="entry name" value="TRNA DIMETHYLALLYLTRANSFERASE"/>
    <property type="match status" value="1"/>
</dbReference>
<evidence type="ECO:0000256" key="11">
    <source>
        <dbReference type="RuleBase" id="RU003783"/>
    </source>
</evidence>
<keyword evidence="5 10" id="KW-0819">tRNA processing</keyword>
<evidence type="ECO:0000256" key="1">
    <source>
        <dbReference type="ARBA" id="ARBA00001946"/>
    </source>
</evidence>
<feature type="site" description="Interaction with substrate tRNA" evidence="10">
    <location>
        <position position="125"/>
    </location>
</feature>
<keyword evidence="4 10" id="KW-0808">Transferase</keyword>
<dbReference type="InterPro" id="IPR039657">
    <property type="entry name" value="Dimethylallyltransferase"/>
</dbReference>
<evidence type="ECO:0000313" key="15">
    <source>
        <dbReference type="Proteomes" id="UP000725649"/>
    </source>
</evidence>
<evidence type="ECO:0000256" key="6">
    <source>
        <dbReference type="ARBA" id="ARBA00022741"/>
    </source>
</evidence>
<dbReference type="GO" id="GO:0052381">
    <property type="term" value="F:tRNA dimethylallyltransferase activity"/>
    <property type="evidence" value="ECO:0007669"/>
    <property type="project" value="UniProtKB-UniRule"/>
</dbReference>
<dbReference type="InterPro" id="IPR018022">
    <property type="entry name" value="IPT"/>
</dbReference>
<keyword evidence="7 10" id="KW-0067">ATP-binding</keyword>
<evidence type="ECO:0000256" key="7">
    <source>
        <dbReference type="ARBA" id="ARBA00022840"/>
    </source>
</evidence>
<feature type="region of interest" description="Interaction with substrate tRNA" evidence="10">
    <location>
        <begin position="161"/>
        <end position="165"/>
    </location>
</feature>
<dbReference type="Pfam" id="PF01715">
    <property type="entry name" value="IPPT"/>
    <property type="match status" value="1"/>
</dbReference>
<evidence type="ECO:0000256" key="5">
    <source>
        <dbReference type="ARBA" id="ARBA00022694"/>
    </source>
</evidence>
<dbReference type="EMBL" id="SUVG01000005">
    <property type="protein sequence ID" value="MBE6421435.1"/>
    <property type="molecule type" value="Genomic_DNA"/>
</dbReference>
<comment type="caution">
    <text evidence="10">Lacks conserved residue(s) required for the propagation of feature annotation.</text>
</comment>
<evidence type="ECO:0000256" key="12">
    <source>
        <dbReference type="RuleBase" id="RU003784"/>
    </source>
</evidence>
<proteinExistence type="inferred from homology"/>
<dbReference type="NCBIfam" id="TIGR00174">
    <property type="entry name" value="miaA"/>
    <property type="match status" value="1"/>
</dbReference>
<evidence type="ECO:0000256" key="4">
    <source>
        <dbReference type="ARBA" id="ARBA00022679"/>
    </source>
</evidence>
<sequence>MKPIVLCGPTASGKTELALELARQAGGIVVSADSRQVYKRLTIGTAKPLGTYQNGSYTVDKIPYLLVDFLEVTDGFNAGAFRTQVDKIRAQFPNTPLIFAGGTGMYLHAYFVGMDELPAGTAHTREYLTSLLKAQGKEGLHKALAEKDPVSAANIPIGNVQRTMRALELYLLTGKPASELKSGTFFQLPDETKSLWVYLDWDKDAQNDRINRRTEQIFDGMTEEARQLLAEGYAEDTPALKSLGYPQAISFLKGELSRAQAVERVATLTRQYAKRQRTWFNRYKNALRISLQNPQDFDTQKLAREILSRAK</sequence>
<accession>A0A928HIW3</accession>
<comment type="function">
    <text evidence="2 10 12">Catalyzes the transfer of a dimethylallyl group onto the adenine at position 37 in tRNAs that read codons beginning with uridine, leading to the formation of N6-(dimethylallyl)adenosine (i(6)A).</text>
</comment>
<dbReference type="Proteomes" id="UP000725649">
    <property type="component" value="Unassembled WGS sequence"/>
</dbReference>
<protein>
    <recommendedName>
        <fullName evidence="10">tRNA dimethylallyltransferase</fullName>
        <ecNumber evidence="10">2.5.1.75</ecNumber>
    </recommendedName>
    <alternativeName>
        <fullName evidence="10">Dimethylallyl diphosphate:tRNA dimethylallyltransferase</fullName>
        <shortName evidence="10">DMAPP:tRNA dimethylallyltransferase</shortName>
        <shortName evidence="10">DMATase</shortName>
    </alternativeName>
    <alternativeName>
        <fullName evidence="10">Isopentenyl-diphosphate:tRNA isopentenyltransferase</fullName>
        <shortName evidence="10">IPP transferase</shortName>
        <shortName evidence="10">IPPT</shortName>
        <shortName evidence="10">IPTase</shortName>
    </alternativeName>
</protein>
<feature type="region of interest" description="Interaction with substrate tRNA" evidence="10">
    <location>
        <begin position="33"/>
        <end position="36"/>
    </location>
</feature>
<feature type="binding site" evidence="10">
    <location>
        <begin position="8"/>
        <end position="15"/>
    </location>
    <ligand>
        <name>ATP</name>
        <dbReference type="ChEBI" id="CHEBI:30616"/>
    </ligand>
</feature>
<evidence type="ECO:0000256" key="13">
    <source>
        <dbReference type="RuleBase" id="RU003785"/>
    </source>
</evidence>
<dbReference type="InterPro" id="IPR027417">
    <property type="entry name" value="P-loop_NTPase"/>
</dbReference>
<comment type="catalytic activity">
    <reaction evidence="9 10 11">
        <text>adenosine(37) in tRNA + dimethylallyl diphosphate = N(6)-dimethylallyladenosine(37) in tRNA + diphosphate</text>
        <dbReference type="Rhea" id="RHEA:26482"/>
        <dbReference type="Rhea" id="RHEA-COMP:10162"/>
        <dbReference type="Rhea" id="RHEA-COMP:10375"/>
        <dbReference type="ChEBI" id="CHEBI:33019"/>
        <dbReference type="ChEBI" id="CHEBI:57623"/>
        <dbReference type="ChEBI" id="CHEBI:74411"/>
        <dbReference type="ChEBI" id="CHEBI:74415"/>
        <dbReference type="EC" id="2.5.1.75"/>
    </reaction>
</comment>
<dbReference type="SUPFAM" id="SSF52540">
    <property type="entry name" value="P-loop containing nucleoside triphosphate hydrolases"/>
    <property type="match status" value="2"/>
</dbReference>
<feature type="site" description="Interaction with substrate tRNA" evidence="10">
    <location>
        <position position="103"/>
    </location>
</feature>
<evidence type="ECO:0000256" key="2">
    <source>
        <dbReference type="ARBA" id="ARBA00003213"/>
    </source>
</evidence>
<organism evidence="14 15">
    <name type="scientific">Candidatus Avelusimicrobium gallicola</name>
    <dbReference type="NCBI Taxonomy" id="2562704"/>
    <lineage>
        <taxon>Bacteria</taxon>
        <taxon>Pseudomonadati</taxon>
        <taxon>Elusimicrobiota</taxon>
        <taxon>Elusimicrobia</taxon>
        <taxon>Elusimicrobiales</taxon>
        <taxon>Elusimicrobiaceae</taxon>
        <taxon>Candidatus Avelusimicrobium</taxon>
    </lineage>
</organism>
<dbReference type="PANTHER" id="PTHR11088">
    <property type="entry name" value="TRNA DIMETHYLALLYLTRANSFERASE"/>
    <property type="match status" value="1"/>
</dbReference>
<dbReference type="AlphaFoldDB" id="A0A928HIW3"/>
<reference evidence="14" key="1">
    <citation type="submission" date="2019-04" db="EMBL/GenBank/DDBJ databases">
        <title>Evolution of Biomass-Degrading Anaerobic Consortia Revealed by Metagenomics.</title>
        <authorList>
            <person name="Peng X."/>
        </authorList>
    </citation>
    <scope>NUCLEOTIDE SEQUENCE</scope>
    <source>
        <strain evidence="14">SIG66</strain>
    </source>
</reference>
<dbReference type="HAMAP" id="MF_00185">
    <property type="entry name" value="IPP_trans"/>
    <property type="match status" value="1"/>
</dbReference>
<dbReference type="GO" id="GO:0006400">
    <property type="term" value="P:tRNA modification"/>
    <property type="evidence" value="ECO:0007669"/>
    <property type="project" value="TreeGrafter"/>
</dbReference>
<comment type="cofactor">
    <cofactor evidence="1 10">
        <name>Mg(2+)</name>
        <dbReference type="ChEBI" id="CHEBI:18420"/>
    </cofactor>
</comment>
<keyword evidence="8 10" id="KW-0460">Magnesium</keyword>
<keyword evidence="6 10" id="KW-0547">Nucleotide-binding</keyword>
<comment type="similarity">
    <text evidence="3 10 13">Belongs to the IPP transferase family.</text>
</comment>